<protein>
    <submittedName>
        <fullName evidence="2">NAD(P)-binding protein</fullName>
    </submittedName>
</protein>
<dbReference type="EMBL" id="ML991855">
    <property type="protein sequence ID" value="KAF2229723.1"/>
    <property type="molecule type" value="Genomic_DNA"/>
</dbReference>
<sequence length="332" mass="36001">MAVMMRLTAEQYRKLPILANNSTCSGKTYIVTGGNSGLGLETARHLVEFSSARVILAVRNLSSGEKAKSEIEKSTGRKGVVQVWHIDMASNASVQAFAKKASEELDRIDGLVLNAGIMIDNWALAEGMESSIQVNVVNTLFLGTLMMPKLSEDARKLGTHPTLVFIVSVLGYTVKAEMDKSRQGSIFDGLNDQKKANMDSRYALTKLVEELAVRQFAALCPVEKTGVVVNMVAPGLCSTGLGGDVRTFTKIMHEGIRAMMARSAEVGSRTILHGLVAGEESHGKLLSGCKIKEYWVPGWVSNAEGQRLQKGIWTELVERLESVQPGCISQIS</sequence>
<dbReference type="Gene3D" id="3.40.50.720">
    <property type="entry name" value="NAD(P)-binding Rossmann-like Domain"/>
    <property type="match status" value="1"/>
</dbReference>
<dbReference type="PRINTS" id="PR00081">
    <property type="entry name" value="GDHRDH"/>
</dbReference>
<proteinExistence type="predicted"/>
<reference evidence="2" key="1">
    <citation type="journal article" date="2020" name="Stud. Mycol.">
        <title>101 Dothideomycetes genomes: a test case for predicting lifestyles and emergence of pathogens.</title>
        <authorList>
            <person name="Haridas S."/>
            <person name="Albert R."/>
            <person name="Binder M."/>
            <person name="Bloem J."/>
            <person name="Labutti K."/>
            <person name="Salamov A."/>
            <person name="Andreopoulos B."/>
            <person name="Baker S."/>
            <person name="Barry K."/>
            <person name="Bills G."/>
            <person name="Bluhm B."/>
            <person name="Cannon C."/>
            <person name="Castanera R."/>
            <person name="Culley D."/>
            <person name="Daum C."/>
            <person name="Ezra D."/>
            <person name="Gonzalez J."/>
            <person name="Henrissat B."/>
            <person name="Kuo A."/>
            <person name="Liang C."/>
            <person name="Lipzen A."/>
            <person name="Lutzoni F."/>
            <person name="Magnuson J."/>
            <person name="Mondo S."/>
            <person name="Nolan M."/>
            <person name="Ohm R."/>
            <person name="Pangilinan J."/>
            <person name="Park H.-J."/>
            <person name="Ramirez L."/>
            <person name="Alfaro M."/>
            <person name="Sun H."/>
            <person name="Tritt A."/>
            <person name="Yoshinaga Y."/>
            <person name="Zwiers L.-H."/>
            <person name="Turgeon B."/>
            <person name="Goodwin S."/>
            <person name="Spatafora J."/>
            <person name="Crous P."/>
            <person name="Grigoriev I."/>
        </authorList>
    </citation>
    <scope>NUCLEOTIDE SEQUENCE</scope>
    <source>
        <strain evidence="2">Tuck. ex Michener</strain>
    </source>
</reference>
<keyword evidence="1" id="KW-0560">Oxidoreductase</keyword>
<dbReference type="PANTHER" id="PTHR43157">
    <property type="entry name" value="PHOSPHATIDYLINOSITOL-GLYCAN BIOSYNTHESIS CLASS F PROTEIN-RELATED"/>
    <property type="match status" value="1"/>
</dbReference>
<organism evidence="2 3">
    <name type="scientific">Viridothelium virens</name>
    <name type="common">Speckled blister lichen</name>
    <name type="synonym">Trypethelium virens</name>
    <dbReference type="NCBI Taxonomy" id="1048519"/>
    <lineage>
        <taxon>Eukaryota</taxon>
        <taxon>Fungi</taxon>
        <taxon>Dikarya</taxon>
        <taxon>Ascomycota</taxon>
        <taxon>Pezizomycotina</taxon>
        <taxon>Dothideomycetes</taxon>
        <taxon>Dothideomycetes incertae sedis</taxon>
        <taxon>Trypetheliales</taxon>
        <taxon>Trypetheliaceae</taxon>
        <taxon>Viridothelium</taxon>
    </lineage>
</organism>
<evidence type="ECO:0000313" key="2">
    <source>
        <dbReference type="EMBL" id="KAF2229723.1"/>
    </source>
</evidence>
<dbReference type="InterPro" id="IPR036291">
    <property type="entry name" value="NAD(P)-bd_dom_sf"/>
</dbReference>
<accession>A0A6A6GWM6</accession>
<dbReference type="Pfam" id="PF00106">
    <property type="entry name" value="adh_short"/>
    <property type="match status" value="1"/>
</dbReference>
<evidence type="ECO:0000313" key="3">
    <source>
        <dbReference type="Proteomes" id="UP000800092"/>
    </source>
</evidence>
<dbReference type="AlphaFoldDB" id="A0A6A6GWM6"/>
<dbReference type="GO" id="GO:0016491">
    <property type="term" value="F:oxidoreductase activity"/>
    <property type="evidence" value="ECO:0007669"/>
    <property type="project" value="UniProtKB-KW"/>
</dbReference>
<dbReference type="OrthoDB" id="542013at2759"/>
<name>A0A6A6GWM6_VIRVR</name>
<dbReference type="InterPro" id="IPR002347">
    <property type="entry name" value="SDR_fam"/>
</dbReference>
<dbReference type="PANTHER" id="PTHR43157:SF31">
    <property type="entry name" value="PHOSPHATIDYLINOSITOL-GLYCAN BIOSYNTHESIS CLASS F PROTEIN"/>
    <property type="match status" value="1"/>
</dbReference>
<evidence type="ECO:0000256" key="1">
    <source>
        <dbReference type="ARBA" id="ARBA00023002"/>
    </source>
</evidence>
<dbReference type="SUPFAM" id="SSF51735">
    <property type="entry name" value="NAD(P)-binding Rossmann-fold domains"/>
    <property type="match status" value="1"/>
</dbReference>
<keyword evidence="3" id="KW-1185">Reference proteome</keyword>
<gene>
    <name evidence="2" type="ORF">EV356DRAFT_510176</name>
</gene>
<dbReference type="Proteomes" id="UP000800092">
    <property type="component" value="Unassembled WGS sequence"/>
</dbReference>